<feature type="region of interest" description="Disordered" evidence="2">
    <location>
        <begin position="182"/>
        <end position="257"/>
    </location>
</feature>
<comment type="caution">
    <text evidence="3">The sequence shown here is derived from an EMBL/GenBank/DDBJ whole genome shotgun (WGS) entry which is preliminary data.</text>
</comment>
<organism evidence="3">
    <name type="scientific">Cladocopium goreaui</name>
    <dbReference type="NCBI Taxonomy" id="2562237"/>
    <lineage>
        <taxon>Eukaryota</taxon>
        <taxon>Sar</taxon>
        <taxon>Alveolata</taxon>
        <taxon>Dinophyceae</taxon>
        <taxon>Suessiales</taxon>
        <taxon>Symbiodiniaceae</taxon>
        <taxon>Cladocopium</taxon>
    </lineage>
</organism>
<feature type="coiled-coil region" evidence="1">
    <location>
        <begin position="263"/>
        <end position="301"/>
    </location>
</feature>
<protein>
    <submittedName>
        <fullName evidence="3">Uncharacterized protein</fullName>
    </submittedName>
</protein>
<feature type="compositionally biased region" description="Basic residues" evidence="2">
    <location>
        <begin position="487"/>
        <end position="499"/>
    </location>
</feature>
<feature type="compositionally biased region" description="Basic residues" evidence="2">
    <location>
        <begin position="207"/>
        <end position="219"/>
    </location>
</feature>
<keyword evidence="1" id="KW-0175">Coiled coil</keyword>
<proteinExistence type="predicted"/>
<evidence type="ECO:0000256" key="1">
    <source>
        <dbReference type="SAM" id="Coils"/>
    </source>
</evidence>
<gene>
    <name evidence="3" type="ORF">C1SCF055_LOCUS22394</name>
</gene>
<dbReference type="EMBL" id="CAMXCT010002125">
    <property type="protein sequence ID" value="CAI3995869.1"/>
    <property type="molecule type" value="Genomic_DNA"/>
</dbReference>
<feature type="compositionally biased region" description="Basic and acidic residues" evidence="2">
    <location>
        <begin position="569"/>
        <end position="587"/>
    </location>
</feature>
<reference evidence="4 5" key="2">
    <citation type="submission" date="2024-05" db="EMBL/GenBank/DDBJ databases">
        <authorList>
            <person name="Chen Y."/>
            <person name="Shah S."/>
            <person name="Dougan E. K."/>
            <person name="Thang M."/>
            <person name="Chan C."/>
        </authorList>
    </citation>
    <scope>NUCLEOTIDE SEQUENCE [LARGE SCALE GENOMIC DNA]</scope>
</reference>
<dbReference type="Proteomes" id="UP001152797">
    <property type="component" value="Unassembled WGS sequence"/>
</dbReference>
<evidence type="ECO:0000313" key="4">
    <source>
        <dbReference type="EMBL" id="CAL4783181.1"/>
    </source>
</evidence>
<reference evidence="3" key="1">
    <citation type="submission" date="2022-10" db="EMBL/GenBank/DDBJ databases">
        <authorList>
            <person name="Chen Y."/>
            <person name="Dougan E. K."/>
            <person name="Chan C."/>
            <person name="Rhodes N."/>
            <person name="Thang M."/>
        </authorList>
    </citation>
    <scope>NUCLEOTIDE SEQUENCE</scope>
</reference>
<feature type="region of interest" description="Disordered" evidence="2">
    <location>
        <begin position="569"/>
        <end position="590"/>
    </location>
</feature>
<accession>A0A9P1FZY1</accession>
<name>A0A9P1FZY1_9DINO</name>
<dbReference type="AlphaFoldDB" id="A0A9P1FZY1"/>
<feature type="region of interest" description="Disordered" evidence="2">
    <location>
        <begin position="462"/>
        <end position="504"/>
    </location>
</feature>
<keyword evidence="5" id="KW-1185">Reference proteome</keyword>
<dbReference type="EMBL" id="CAMXCT020002125">
    <property type="protein sequence ID" value="CAL1149244.1"/>
    <property type="molecule type" value="Genomic_DNA"/>
</dbReference>
<feature type="compositionally biased region" description="Acidic residues" evidence="2">
    <location>
        <begin position="465"/>
        <end position="475"/>
    </location>
</feature>
<sequence>MKGKRAAPSTKTSDAKATPALVREYDDDFIVTAVPSEKKNKMDVKFNYHVEINEYVKPDFVECSSRKPRRNLSRAQKRPLTCRTTKEIMDDQQWVLQSKLGMTRARAIGILMDDFDEFSDVDEVHVILGPKNDTTLKINSIEYLENNNRAEICYEEIIPHAELVMKVLGLMGNSTASRTMYFDGESGDEMSESDDGVGTYVDGPTKSPRKAKKKKRSRRKTEFNRMMEEMDIKLDKEKSDGAEIVGEPPVPPPDGERDVIIRRGQLEAEAEKLKEIKLKKEKEKKAKAEAAEKKKSEASSRATPALVREYDDDFIVTAVPSEKKNKMDVKFNYHVEINEYVKPDFVECSNQKPRSNLSRAQKRPLTCRTTKEIMDDQQWVLQSKLGMTRARAIGILMGDFNEFSGVDEVHVILGPKNDITLKINSIEYLENNNRAEICYEAELVMKVLGLMGNSTASRTMYFDGESGDEMSESDDGVGTYVDGPTKSPRKAKKKKRSRRKTEFNRMMEEMDIKLDKEKSDGAEIVGEPPVPPPDGERDVIIRRGQLEAEAEKLKEIKLKEEKEKKAKAEAAEKKMSETKIHQKMKDERKRKRVIKIRRRVQAKMAAKTLLLAWERSEEIGYVYLRHPTTHEPRKLNHARDHGDRECLSATRDANDLIDFKKHNIVSPATPSEAQKFLDALERLKRNVMPDIAAEENVTIHFWISFAFLITGQHPYHVWVEGNFAERMAEAIRSVDKMATRPIFVSLCKDSRFHGIPSGIREVATDSADILRSFGIMVTTDDGMWRLMYGHAGNHYMNNHNMPDRLGVKFLFRQRVLLMCSLNVEALSHFGTVRVPRDRVKQIFTGKRGRQYIVIREEFSLETGKGTYERFAYRVSKDYGNVFYKDCLKMVLGNDFMGYPDVAAEKCGDVVEMWLGMLDLSPTGQTRASYLRAMALTLQVLFAAL</sequence>
<feature type="compositionally biased region" description="Acidic residues" evidence="2">
    <location>
        <begin position="185"/>
        <end position="195"/>
    </location>
</feature>
<feature type="compositionally biased region" description="Basic and acidic residues" evidence="2">
    <location>
        <begin position="220"/>
        <end position="241"/>
    </location>
</feature>
<dbReference type="EMBL" id="CAMXCT030002125">
    <property type="protein sequence ID" value="CAL4783181.1"/>
    <property type="molecule type" value="Genomic_DNA"/>
</dbReference>
<dbReference type="OrthoDB" id="448025at2759"/>
<evidence type="ECO:0000313" key="3">
    <source>
        <dbReference type="EMBL" id="CAI3995869.1"/>
    </source>
</evidence>
<evidence type="ECO:0000313" key="5">
    <source>
        <dbReference type="Proteomes" id="UP001152797"/>
    </source>
</evidence>
<evidence type="ECO:0000256" key="2">
    <source>
        <dbReference type="SAM" id="MobiDB-lite"/>
    </source>
</evidence>